<feature type="transmembrane region" description="Helical" evidence="6">
    <location>
        <begin position="167"/>
        <end position="191"/>
    </location>
</feature>
<evidence type="ECO:0000256" key="3">
    <source>
        <dbReference type="ARBA" id="ARBA00022692"/>
    </source>
</evidence>
<dbReference type="HOGENOM" id="CLU_087840_0_0_11"/>
<comment type="subcellular location">
    <subcellularLocation>
        <location evidence="1">Cell membrane</location>
        <topology evidence="1">Multi-pass membrane protein</topology>
    </subcellularLocation>
</comment>
<name>N0DY32_9MICO</name>
<keyword evidence="5 6" id="KW-0472">Membrane</keyword>
<evidence type="ECO:0000313" key="7">
    <source>
        <dbReference type="EMBL" id="CCH69037.1"/>
    </source>
</evidence>
<dbReference type="GO" id="GO:0005886">
    <property type="term" value="C:plasma membrane"/>
    <property type="evidence" value="ECO:0007669"/>
    <property type="project" value="UniProtKB-SubCell"/>
</dbReference>
<evidence type="ECO:0000313" key="8">
    <source>
        <dbReference type="Proteomes" id="UP000013167"/>
    </source>
</evidence>
<feature type="transmembrane region" description="Helical" evidence="6">
    <location>
        <begin position="60"/>
        <end position="83"/>
    </location>
</feature>
<sequence length="222" mass="23297">MARQPQQGFAGHGRLLLTVGDVLTAHLLPGLLTGFGLIVAIGAQNAWVLRQGLARDHVAVIVTICALADLLLVVIGTAGLGALIGDHPAILTGMKWLGAAYLAWFGIRSLWSARHAGALGSGQSPSRSRGSVITTTLALTFLNPHVYLDTVLMLGNIANQHGVTGRWWFAAGAGVASIAWFTTLGFGARALSGPLSRPRTWQVLDTLIGLVMLTLAVVLLRS</sequence>
<dbReference type="Pfam" id="PF01810">
    <property type="entry name" value="LysE"/>
    <property type="match status" value="1"/>
</dbReference>
<feature type="transmembrane region" description="Helical" evidence="6">
    <location>
        <begin position="203"/>
        <end position="220"/>
    </location>
</feature>
<evidence type="ECO:0008006" key="9">
    <source>
        <dbReference type="Google" id="ProtNLM"/>
    </source>
</evidence>
<feature type="transmembrane region" description="Helical" evidence="6">
    <location>
        <begin position="27"/>
        <end position="48"/>
    </location>
</feature>
<dbReference type="EMBL" id="CAIZ01000035">
    <property type="protein sequence ID" value="CCH69037.1"/>
    <property type="molecule type" value="Genomic_DNA"/>
</dbReference>
<evidence type="ECO:0000256" key="5">
    <source>
        <dbReference type="ARBA" id="ARBA00023136"/>
    </source>
</evidence>
<keyword evidence="2" id="KW-1003">Cell membrane</keyword>
<dbReference type="GO" id="GO:0015171">
    <property type="term" value="F:amino acid transmembrane transporter activity"/>
    <property type="evidence" value="ECO:0007669"/>
    <property type="project" value="TreeGrafter"/>
</dbReference>
<evidence type="ECO:0000256" key="4">
    <source>
        <dbReference type="ARBA" id="ARBA00022989"/>
    </source>
</evidence>
<keyword evidence="3 6" id="KW-0812">Transmembrane</keyword>
<proteinExistence type="predicted"/>
<dbReference type="PANTHER" id="PTHR30086">
    <property type="entry name" value="ARGININE EXPORTER PROTEIN ARGO"/>
    <property type="match status" value="1"/>
</dbReference>
<comment type="caution">
    <text evidence="7">The sequence shown here is derived from an EMBL/GenBank/DDBJ whole genome shotgun (WGS) entry which is preliminary data.</text>
</comment>
<evidence type="ECO:0000256" key="1">
    <source>
        <dbReference type="ARBA" id="ARBA00004651"/>
    </source>
</evidence>
<dbReference type="Proteomes" id="UP000013167">
    <property type="component" value="Unassembled WGS sequence"/>
</dbReference>
<organism evidence="7 8">
    <name type="scientific">Phycicoccus elongatus Lp2</name>
    <dbReference type="NCBI Taxonomy" id="1193181"/>
    <lineage>
        <taxon>Bacteria</taxon>
        <taxon>Bacillati</taxon>
        <taxon>Actinomycetota</taxon>
        <taxon>Actinomycetes</taxon>
        <taxon>Micrococcales</taxon>
        <taxon>Intrasporangiaceae</taxon>
        <taxon>Phycicoccus</taxon>
    </lineage>
</organism>
<accession>N0DY32</accession>
<dbReference type="RefSeq" id="WP_010849294.1">
    <property type="nucleotide sequence ID" value="NZ_HF570956.1"/>
</dbReference>
<dbReference type="PANTHER" id="PTHR30086:SF20">
    <property type="entry name" value="ARGININE EXPORTER PROTEIN ARGO-RELATED"/>
    <property type="match status" value="1"/>
</dbReference>
<keyword evidence="8" id="KW-1185">Reference proteome</keyword>
<evidence type="ECO:0000256" key="6">
    <source>
        <dbReference type="SAM" id="Phobius"/>
    </source>
</evidence>
<dbReference type="eggNOG" id="COG1279">
    <property type="taxonomic scope" value="Bacteria"/>
</dbReference>
<gene>
    <name evidence="7" type="ORF">BN10_130051</name>
</gene>
<evidence type="ECO:0000256" key="2">
    <source>
        <dbReference type="ARBA" id="ARBA00022475"/>
    </source>
</evidence>
<dbReference type="AlphaFoldDB" id="N0DY32"/>
<keyword evidence="4 6" id="KW-1133">Transmembrane helix</keyword>
<protein>
    <recommendedName>
        <fullName evidence="9">Amino acid transporter</fullName>
    </recommendedName>
</protein>
<dbReference type="InterPro" id="IPR001123">
    <property type="entry name" value="LeuE-type"/>
</dbReference>
<reference evidence="7 8" key="1">
    <citation type="journal article" date="2013" name="ISME J.">
        <title>A metabolic model for members of the genus Tetrasphaera involved in enhanced biological phosphorus removal.</title>
        <authorList>
            <person name="Kristiansen R."/>
            <person name="Nguyen H.T.T."/>
            <person name="Saunders A.M."/>
            <person name="Nielsen J.L."/>
            <person name="Wimmer R."/>
            <person name="Le V.Q."/>
            <person name="McIlroy S.J."/>
            <person name="Petrovski S."/>
            <person name="Seviour R.J."/>
            <person name="Calteau A."/>
            <person name="Nielsen K.L."/>
            <person name="Nielsen P.H."/>
        </authorList>
    </citation>
    <scope>NUCLEOTIDE SEQUENCE [LARGE SCALE GENOMIC DNA]</scope>
    <source>
        <strain evidence="7 8">Lp2</strain>
    </source>
</reference>
<feature type="transmembrane region" description="Helical" evidence="6">
    <location>
        <begin position="89"/>
        <end position="107"/>
    </location>
</feature>